<dbReference type="AlphaFoldDB" id="A0A7T0BX91"/>
<dbReference type="InterPro" id="IPR051199">
    <property type="entry name" value="LPS_LOS_Heptosyltrfase"/>
</dbReference>
<keyword evidence="2 3" id="KW-0808">Transferase</keyword>
<dbReference type="GO" id="GO:0005829">
    <property type="term" value="C:cytosol"/>
    <property type="evidence" value="ECO:0007669"/>
    <property type="project" value="TreeGrafter"/>
</dbReference>
<dbReference type="PANTHER" id="PTHR30160">
    <property type="entry name" value="TETRAACYLDISACCHARIDE 4'-KINASE-RELATED"/>
    <property type="match status" value="1"/>
</dbReference>
<dbReference type="EMBL" id="CP048685">
    <property type="protein sequence ID" value="QPJ62182.1"/>
    <property type="molecule type" value="Genomic_DNA"/>
</dbReference>
<accession>A0A7T0BX91</accession>
<gene>
    <name evidence="3" type="ORF">G3M70_09985</name>
</gene>
<dbReference type="GO" id="GO:0008713">
    <property type="term" value="F:ADP-heptose-lipopolysaccharide heptosyltransferase activity"/>
    <property type="evidence" value="ECO:0007669"/>
    <property type="project" value="TreeGrafter"/>
</dbReference>
<name>A0A7T0BX91_9BACT</name>
<dbReference type="InterPro" id="IPR002201">
    <property type="entry name" value="Glyco_trans_9"/>
</dbReference>
<dbReference type="GO" id="GO:0009244">
    <property type="term" value="P:lipopolysaccharide core region biosynthetic process"/>
    <property type="evidence" value="ECO:0007669"/>
    <property type="project" value="TreeGrafter"/>
</dbReference>
<evidence type="ECO:0000256" key="1">
    <source>
        <dbReference type="ARBA" id="ARBA00022676"/>
    </source>
</evidence>
<reference evidence="3 4" key="1">
    <citation type="submission" date="2020-02" db="EMBL/GenBank/DDBJ databases">
        <title>Genomic and physiological characterization of two novel Nitrospinaceae genera.</title>
        <authorList>
            <person name="Mueller A.J."/>
            <person name="Jung M.-Y."/>
            <person name="Strachan C.R."/>
            <person name="Herbold C.W."/>
            <person name="Kirkegaard R.H."/>
            <person name="Daims H."/>
        </authorList>
    </citation>
    <scope>NUCLEOTIDE SEQUENCE [LARGE SCALE GENOMIC DNA]</scope>
    <source>
        <strain evidence="3">EB</strain>
    </source>
</reference>
<evidence type="ECO:0000313" key="3">
    <source>
        <dbReference type="EMBL" id="QPJ62182.1"/>
    </source>
</evidence>
<protein>
    <submittedName>
        <fullName evidence="3">Glycosyltransferase family 9 protein</fullName>
    </submittedName>
</protein>
<dbReference type="Proteomes" id="UP000594688">
    <property type="component" value="Chromosome"/>
</dbReference>
<dbReference type="KEGG" id="nli:G3M70_09985"/>
<proteinExistence type="predicted"/>
<dbReference type="Gene3D" id="3.40.50.2000">
    <property type="entry name" value="Glycogen Phosphorylase B"/>
    <property type="match status" value="2"/>
</dbReference>
<keyword evidence="1" id="KW-0328">Glycosyltransferase</keyword>
<dbReference type="Pfam" id="PF01075">
    <property type="entry name" value="Glyco_transf_9"/>
    <property type="match status" value="1"/>
</dbReference>
<dbReference type="CDD" id="cd03789">
    <property type="entry name" value="GT9_LPS_heptosyltransferase"/>
    <property type="match status" value="1"/>
</dbReference>
<organism evidence="3 4">
    <name type="scientific">Candidatus Nitronauta litoralis</name>
    <dbReference type="NCBI Taxonomy" id="2705533"/>
    <lineage>
        <taxon>Bacteria</taxon>
        <taxon>Pseudomonadati</taxon>
        <taxon>Nitrospinota/Tectimicrobiota group</taxon>
        <taxon>Nitrospinota</taxon>
        <taxon>Nitrospinia</taxon>
        <taxon>Nitrospinales</taxon>
        <taxon>Nitrospinaceae</taxon>
        <taxon>Candidatus Nitronauta</taxon>
    </lineage>
</organism>
<evidence type="ECO:0000256" key="2">
    <source>
        <dbReference type="ARBA" id="ARBA00022679"/>
    </source>
</evidence>
<dbReference type="SUPFAM" id="SSF53756">
    <property type="entry name" value="UDP-Glycosyltransferase/glycogen phosphorylase"/>
    <property type="match status" value="1"/>
</dbReference>
<sequence length="336" mass="38064">MAGAQKILVVRQGRAGDMVMITPALTQILEGYPGAEVHLVTSPDGRRVLKGFHPRLARFFLYSRRIPKTWWIGPRLVKELKAENYERIFLFETNPHYTDLLNGVCSNLHRITNLEPDVHYCVRCIEVVESNMDNAPKRSWLTLPVTENGQTKAEDLLGRHGVTESTFLVGMHPTYSGMTLPFYRQWGGRKKHRTWPQAYFARLANMLNQHGKEKGVDLKVLVDILPEERPLLEELIEKNNNTLIVLSEPPDFERYKAIIARMNLFVAPDTGPMHMAAALRTPLVALFSGKSPLDCGPYVDPSQFEVVESKGMPDAEKGLSAILPETVFETCKRFLP</sequence>
<evidence type="ECO:0000313" key="4">
    <source>
        <dbReference type="Proteomes" id="UP000594688"/>
    </source>
</evidence>